<evidence type="ECO:0000256" key="2">
    <source>
        <dbReference type="ARBA" id="ARBA00022517"/>
    </source>
</evidence>
<keyword evidence="4" id="KW-0547">Nucleotide-binding</keyword>
<dbReference type="InterPro" id="IPR027417">
    <property type="entry name" value="P-loop_NTPase"/>
</dbReference>
<keyword evidence="5" id="KW-0378">Hydrolase</keyword>
<dbReference type="InterPro" id="IPR030387">
    <property type="entry name" value="G_Bms1/Tsr1_dom"/>
</dbReference>
<feature type="compositionally biased region" description="Acidic residues" evidence="11">
    <location>
        <begin position="436"/>
        <end position="479"/>
    </location>
</feature>
<evidence type="ECO:0000256" key="3">
    <source>
        <dbReference type="ARBA" id="ARBA00022553"/>
    </source>
</evidence>
<feature type="region of interest" description="Disordered" evidence="11">
    <location>
        <begin position="1273"/>
        <end position="1316"/>
    </location>
</feature>
<dbReference type="Pfam" id="PF08142">
    <property type="entry name" value="AARP2CN"/>
    <property type="match status" value="1"/>
</dbReference>
<feature type="compositionally biased region" description="Low complexity" evidence="11">
    <location>
        <begin position="1305"/>
        <end position="1316"/>
    </location>
</feature>
<comment type="subcellular location">
    <subcellularLocation>
        <location evidence="1">Nucleus</location>
        <location evidence="1">Nucleolus</location>
    </subcellularLocation>
</comment>
<dbReference type="InterPro" id="IPR007034">
    <property type="entry name" value="BMS1_TSR1_C"/>
</dbReference>
<dbReference type="GO" id="GO:0005525">
    <property type="term" value="F:GTP binding"/>
    <property type="evidence" value="ECO:0007669"/>
    <property type="project" value="UniProtKB-KW"/>
</dbReference>
<feature type="domain" description="Bms1-type G" evidence="12">
    <location>
        <begin position="80"/>
        <end position="245"/>
    </location>
</feature>
<keyword evidence="6" id="KW-0067">ATP-binding</keyword>
<comment type="similarity">
    <text evidence="10">Belongs to the TRAFAC class translation factor GTPase superfamily. Bms1-like GTPase family. BMS1 subfamily.</text>
</comment>
<dbReference type="OrthoDB" id="10260897at2759"/>
<protein>
    <recommendedName>
        <fullName evidence="12">Bms1-type G domain-containing protein</fullName>
    </recommendedName>
</protein>
<evidence type="ECO:0000256" key="9">
    <source>
        <dbReference type="ARBA" id="ARBA00049117"/>
    </source>
</evidence>
<keyword evidence="14" id="KW-1185">Reference proteome</keyword>
<accession>A0A3L8SM64</accession>
<evidence type="ECO:0000256" key="1">
    <source>
        <dbReference type="ARBA" id="ARBA00004604"/>
    </source>
</evidence>
<dbReference type="GO" id="GO:0030686">
    <property type="term" value="C:90S preribosome"/>
    <property type="evidence" value="ECO:0007669"/>
    <property type="project" value="TreeGrafter"/>
</dbReference>
<keyword evidence="8" id="KW-0539">Nucleus</keyword>
<dbReference type="SMART" id="SM01362">
    <property type="entry name" value="DUF663"/>
    <property type="match status" value="1"/>
</dbReference>
<evidence type="ECO:0000256" key="7">
    <source>
        <dbReference type="ARBA" id="ARBA00023134"/>
    </source>
</evidence>
<dbReference type="Gene3D" id="3.40.50.300">
    <property type="entry name" value="P-loop containing nucleotide triphosphate hydrolases"/>
    <property type="match status" value="1"/>
</dbReference>
<dbReference type="GO" id="GO:0032040">
    <property type="term" value="C:small-subunit processome"/>
    <property type="evidence" value="ECO:0007669"/>
    <property type="project" value="UniProtKB-ARBA"/>
</dbReference>
<comment type="catalytic activity">
    <reaction evidence="9">
        <text>GTP + H2O = GDP + phosphate + H(+)</text>
        <dbReference type="Rhea" id="RHEA:19669"/>
        <dbReference type="ChEBI" id="CHEBI:15377"/>
        <dbReference type="ChEBI" id="CHEBI:15378"/>
        <dbReference type="ChEBI" id="CHEBI:37565"/>
        <dbReference type="ChEBI" id="CHEBI:43474"/>
        <dbReference type="ChEBI" id="CHEBI:58189"/>
    </reaction>
    <physiologicalReaction direction="left-to-right" evidence="9">
        <dbReference type="Rhea" id="RHEA:19670"/>
    </physiologicalReaction>
</comment>
<dbReference type="PANTHER" id="PTHR12858">
    <property type="entry name" value="RIBOSOME BIOGENESIS PROTEIN"/>
    <property type="match status" value="1"/>
</dbReference>
<dbReference type="Pfam" id="PF04950">
    <property type="entry name" value="RIBIOP_C"/>
    <property type="match status" value="1"/>
</dbReference>
<dbReference type="GO" id="GO:0005654">
    <property type="term" value="C:nucleoplasm"/>
    <property type="evidence" value="ECO:0007669"/>
    <property type="project" value="UniProtKB-ARBA"/>
</dbReference>
<dbReference type="GO" id="GO:0005524">
    <property type="term" value="F:ATP binding"/>
    <property type="evidence" value="ECO:0007669"/>
    <property type="project" value="UniProtKB-KW"/>
</dbReference>
<keyword evidence="3" id="KW-0597">Phosphoprotein</keyword>
<feature type="compositionally biased region" description="Acidic residues" evidence="11">
    <location>
        <begin position="609"/>
        <end position="626"/>
    </location>
</feature>
<name>A0A3L8SM64_CHLGU</name>
<reference evidence="13 14" key="1">
    <citation type="journal article" date="2018" name="Proc. R. Soc. B">
        <title>A non-coding region near Follistatin controls head colour polymorphism in the Gouldian finch.</title>
        <authorList>
            <person name="Toomey M.B."/>
            <person name="Marques C.I."/>
            <person name="Andrade P."/>
            <person name="Araujo P.M."/>
            <person name="Sabatino S."/>
            <person name="Gazda M.A."/>
            <person name="Afonso S."/>
            <person name="Lopes R.J."/>
            <person name="Corbo J.C."/>
            <person name="Carneiro M."/>
        </authorList>
    </citation>
    <scope>NUCLEOTIDE SEQUENCE [LARGE SCALE GENOMIC DNA]</scope>
    <source>
        <strain evidence="13">Red01</strain>
        <tissue evidence="13">Muscle</tissue>
    </source>
</reference>
<dbReference type="PROSITE" id="PS51714">
    <property type="entry name" value="G_BMS1"/>
    <property type="match status" value="1"/>
</dbReference>
<dbReference type="GO" id="GO:0000462">
    <property type="term" value="P:maturation of SSU-rRNA from tricistronic rRNA transcript (SSU-rRNA, 5.8S rRNA, LSU-rRNA)"/>
    <property type="evidence" value="ECO:0007669"/>
    <property type="project" value="TreeGrafter"/>
</dbReference>
<evidence type="ECO:0000256" key="5">
    <source>
        <dbReference type="ARBA" id="ARBA00022801"/>
    </source>
</evidence>
<evidence type="ECO:0000256" key="11">
    <source>
        <dbReference type="SAM" id="MobiDB-lite"/>
    </source>
</evidence>
<feature type="region of interest" description="Disordered" evidence="11">
    <location>
        <begin position="1"/>
        <end position="42"/>
    </location>
</feature>
<dbReference type="SUPFAM" id="SSF52540">
    <property type="entry name" value="P-loop containing nucleoside triphosphate hydrolases"/>
    <property type="match status" value="1"/>
</dbReference>
<evidence type="ECO:0000256" key="8">
    <source>
        <dbReference type="ARBA" id="ARBA00023242"/>
    </source>
</evidence>
<dbReference type="SMART" id="SM00785">
    <property type="entry name" value="AARP2CN"/>
    <property type="match status" value="1"/>
</dbReference>
<feature type="compositionally biased region" description="Basic and acidic residues" evidence="11">
    <location>
        <begin position="564"/>
        <end position="575"/>
    </location>
</feature>
<dbReference type="InterPro" id="IPR039761">
    <property type="entry name" value="Bms1/Tsr1"/>
</dbReference>
<evidence type="ECO:0000256" key="10">
    <source>
        <dbReference type="ARBA" id="ARBA00061391"/>
    </source>
</evidence>
<dbReference type="Proteomes" id="UP000276834">
    <property type="component" value="Unassembled WGS sequence"/>
</dbReference>
<evidence type="ECO:0000313" key="13">
    <source>
        <dbReference type="EMBL" id="RLW04217.1"/>
    </source>
</evidence>
<dbReference type="EMBL" id="QUSF01000014">
    <property type="protein sequence ID" value="RLW04217.1"/>
    <property type="molecule type" value="Genomic_DNA"/>
</dbReference>
<dbReference type="PANTHER" id="PTHR12858:SF2">
    <property type="entry name" value="RIBOSOME BIOGENESIS PROTEIN BMS1 HOMOLOG"/>
    <property type="match status" value="1"/>
</dbReference>
<feature type="compositionally biased region" description="Acidic residues" evidence="11">
    <location>
        <begin position="664"/>
        <end position="681"/>
    </location>
</feature>
<dbReference type="FunFam" id="3.40.50.300:FF:000105">
    <property type="entry name" value="BMS1 ribosome biogenesis factor"/>
    <property type="match status" value="1"/>
</dbReference>
<feature type="compositionally biased region" description="Acidic residues" evidence="11">
    <location>
        <begin position="832"/>
        <end position="841"/>
    </location>
</feature>
<dbReference type="OMA" id="KLHVPMV"/>
<feature type="compositionally biased region" description="Basic residues" evidence="11">
    <location>
        <begin position="1281"/>
        <end position="1291"/>
    </location>
</feature>
<organism evidence="13 14">
    <name type="scientific">Chloebia gouldiae</name>
    <name type="common">Gouldian finch</name>
    <name type="synonym">Erythrura gouldiae</name>
    <dbReference type="NCBI Taxonomy" id="44316"/>
    <lineage>
        <taxon>Eukaryota</taxon>
        <taxon>Metazoa</taxon>
        <taxon>Chordata</taxon>
        <taxon>Craniata</taxon>
        <taxon>Vertebrata</taxon>
        <taxon>Euteleostomi</taxon>
        <taxon>Archelosauria</taxon>
        <taxon>Archosauria</taxon>
        <taxon>Dinosauria</taxon>
        <taxon>Saurischia</taxon>
        <taxon>Theropoda</taxon>
        <taxon>Coelurosauria</taxon>
        <taxon>Aves</taxon>
        <taxon>Neognathae</taxon>
        <taxon>Neoaves</taxon>
        <taxon>Telluraves</taxon>
        <taxon>Australaves</taxon>
        <taxon>Passeriformes</taxon>
        <taxon>Passeroidea</taxon>
        <taxon>Passeridae</taxon>
        <taxon>Chloebia</taxon>
    </lineage>
</organism>
<dbReference type="GO" id="GO:0000479">
    <property type="term" value="P:endonucleolytic cleavage of tricistronic rRNA transcript (SSU-rRNA, 5.8S rRNA, LSU-rRNA)"/>
    <property type="evidence" value="ECO:0007669"/>
    <property type="project" value="TreeGrafter"/>
</dbReference>
<feature type="compositionally biased region" description="Basic residues" evidence="11">
    <location>
        <begin position="1"/>
        <end position="12"/>
    </location>
</feature>
<evidence type="ECO:0000259" key="12">
    <source>
        <dbReference type="PROSITE" id="PS51714"/>
    </source>
</evidence>
<proteinExistence type="inferred from homology"/>
<evidence type="ECO:0000313" key="14">
    <source>
        <dbReference type="Proteomes" id="UP000276834"/>
    </source>
</evidence>
<dbReference type="GO" id="GO:0034511">
    <property type="term" value="F:U3 snoRNA binding"/>
    <property type="evidence" value="ECO:0007669"/>
    <property type="project" value="TreeGrafter"/>
</dbReference>
<dbReference type="InterPro" id="IPR037875">
    <property type="entry name" value="Bms1_N"/>
</dbReference>
<keyword evidence="7" id="KW-0342">GTP-binding</keyword>
<feature type="region of interest" description="Disordered" evidence="11">
    <location>
        <begin position="433"/>
        <end position="683"/>
    </location>
</feature>
<dbReference type="CDD" id="cd01882">
    <property type="entry name" value="BMS1"/>
    <property type="match status" value="1"/>
</dbReference>
<dbReference type="InterPro" id="IPR012948">
    <property type="entry name" value="AARP2CN"/>
</dbReference>
<comment type="caution">
    <text evidence="13">The sequence shown here is derived from an EMBL/GenBank/DDBJ whole genome shotgun (WGS) entry which is preliminary data.</text>
</comment>
<dbReference type="GO" id="GO:0003924">
    <property type="term" value="F:GTPase activity"/>
    <property type="evidence" value="ECO:0007669"/>
    <property type="project" value="TreeGrafter"/>
</dbReference>
<evidence type="ECO:0000256" key="6">
    <source>
        <dbReference type="ARBA" id="ARBA00022840"/>
    </source>
</evidence>
<sequence length="1316" mass="150121">MEEKEKKKHRAKQSGPKAEKKRKRYLNDLGIGEEENARKRNPKAFTVQSAVRMARTFHRTQDLKTKKHHIPVVDRTPLEPPPVVVVVVGPPKVGKSTVIKCLIKNFTRQKLVEIRGPVTIVSGKKRRLTIIECGCDINTMIDLAKVADLVLMLIDASFGFEMETFEFLNICQVHGFPKIMGVLTHLDTFKNNKQLKKTKKKLKHRFWTEVYPGAKLFYLSGMVHGEYQKQEIHNLGRFISVMKFRPLTWQTSHPYILADRMEELTNPEDVRINPKCDRKISLYGYLRGAHLKNKSQIHMPGVGDFTVSDVSFLPDPCALPEQQKKRSLNEKEKLVYAPLSGVGGIVYDKDAVYIDLGGSHAHEKEEEEVRPNHELVQSLISTHSAIDVKMASSKVSLFVDSTPLGSEDVGQEFVMPKEERQVDLKTGRVRRKAVFEDDEKENDDVASDEEDDQEEGDEEEAVSEDGSDGDDENDAEEESERVLLQEGMAVRRAKRLKTEMAQEEAVNELPAFADSDDDLEMSSQEEEETAPEDSEMEEDEEEEEEEGDIQRTCEDESSGSESEVANKRADSKQYDMDSECTEMKSQISEHSPKRKAVLTTDSGNCTAEEASESEDENSSLEDGDDEGGSHEELEAEESNRNGFQHSQAKKANSVGQTKVKTVDTEDDDVENLLREEEEYEEKIDLSADTAGALKWKEDLTQKAAEAFLRQQRSTPNLRKLVYGTAVEDEDHESEDADDELGGLFRVSRPDKASKQKANALDCSKFLVEKLQDWDLEEVMSSIRDCFVTGKWEDDKDAAKLLEEDEELYGDFEDLETGVVHKGKAAAGGEQSGSEEEEDEDEKMSKPEPEEEEKKKERMDKKRKLKEMFDAEYDEGDATYFDDLKEEMHKQAQLNRAEFEDQDDETRVQYEGFRPGMYVRIEIENVPCEFVLNFDPHYPIILGGLGNSEGNVGYVQLRLKKHRWYKKILKTRDPLILSLGWRRFQTIPMFYMEDHNGRHRLLKYTPQHMHCGAAFWGPITPQGTGFLAVQSVSGTTPDFRIAATGVVLDLDKSITIVKKLKLTGFPFKIFKNTCFIKGMFNSQLEVAKFEGAAIRSVSGIRGQIKKALRAPVGAFRATFEDKLLMSDIVFVRTWYPVSIPMFYNPVTSLLKPAGEKDSWSGMKTTGQLRYERGIKLKQNKDSLYKPIVREKRHFNKLHIPKALQKALPFKNKPKNLEKKGKTPKDQWRPAVIREPHEKKISALLSALSTVNNYKIKKAKAKHREQLKEYLKVKQKEEEQKFKRQKEAKKKVYRILGQREKKRQKSSLKGSSKGGKST</sequence>
<feature type="compositionally biased region" description="Basic and acidic residues" evidence="11">
    <location>
        <begin position="842"/>
        <end position="859"/>
    </location>
</feature>
<feature type="compositionally biased region" description="Acidic residues" evidence="11">
    <location>
        <begin position="514"/>
        <end position="547"/>
    </location>
</feature>
<gene>
    <name evidence="13" type="ORF">DV515_00006100</name>
</gene>
<evidence type="ECO:0000256" key="4">
    <source>
        <dbReference type="ARBA" id="ARBA00022741"/>
    </source>
</evidence>
<feature type="region of interest" description="Disordered" evidence="11">
    <location>
        <begin position="819"/>
        <end position="860"/>
    </location>
</feature>
<feature type="compositionally biased region" description="Polar residues" evidence="11">
    <location>
        <begin position="640"/>
        <end position="656"/>
    </location>
</feature>
<keyword evidence="2" id="KW-0690">Ribosome biogenesis</keyword>
<dbReference type="STRING" id="44316.ENSEGOP00005018396"/>